<dbReference type="Proteomes" id="UP000077202">
    <property type="component" value="Unassembled WGS sequence"/>
</dbReference>
<evidence type="ECO:0000313" key="1">
    <source>
        <dbReference type="EMBL" id="OAE29258.1"/>
    </source>
</evidence>
<gene>
    <name evidence="1" type="ORF">AXG93_3114s1000</name>
</gene>
<organism evidence="1 2">
    <name type="scientific">Marchantia polymorpha subsp. ruderalis</name>
    <dbReference type="NCBI Taxonomy" id="1480154"/>
    <lineage>
        <taxon>Eukaryota</taxon>
        <taxon>Viridiplantae</taxon>
        <taxon>Streptophyta</taxon>
        <taxon>Embryophyta</taxon>
        <taxon>Marchantiophyta</taxon>
        <taxon>Marchantiopsida</taxon>
        <taxon>Marchantiidae</taxon>
        <taxon>Marchantiales</taxon>
        <taxon>Marchantiaceae</taxon>
        <taxon>Marchantia</taxon>
    </lineage>
</organism>
<sequence>MESLHPNRIWQLAQFPARKKTLQNKWVYWLKQESDVKKRGKLTVKEYVDADLMMMMMRILDEAPQVMSILWVQQRGLFADTSVIFKWEIVGVQTTFSSVLYQEFGGESP</sequence>
<proteinExistence type="predicted"/>
<accession>A0A176W826</accession>
<keyword evidence="2" id="KW-1185">Reference proteome</keyword>
<dbReference type="EMBL" id="LVLJ01001478">
    <property type="protein sequence ID" value="OAE29258.1"/>
    <property type="molecule type" value="Genomic_DNA"/>
</dbReference>
<reference evidence="1" key="1">
    <citation type="submission" date="2016-03" db="EMBL/GenBank/DDBJ databases">
        <title>Mechanisms controlling the formation of the plant cell surface in tip-growing cells are functionally conserved among land plants.</title>
        <authorList>
            <person name="Honkanen S."/>
            <person name="Jones V.A."/>
            <person name="Morieri G."/>
            <person name="Champion C."/>
            <person name="Hetherington A.J."/>
            <person name="Kelly S."/>
            <person name="Saint-Marcoux D."/>
            <person name="Proust H."/>
            <person name="Prescott H."/>
            <person name="Dolan L."/>
        </authorList>
    </citation>
    <scope>NUCLEOTIDE SEQUENCE [LARGE SCALE GENOMIC DNA]</scope>
    <source>
        <tissue evidence="1">Whole gametophyte</tissue>
    </source>
</reference>
<protein>
    <submittedName>
        <fullName evidence="1">Uncharacterized protein</fullName>
    </submittedName>
</protein>
<evidence type="ECO:0000313" key="2">
    <source>
        <dbReference type="Proteomes" id="UP000077202"/>
    </source>
</evidence>
<comment type="caution">
    <text evidence="1">The sequence shown here is derived from an EMBL/GenBank/DDBJ whole genome shotgun (WGS) entry which is preliminary data.</text>
</comment>
<dbReference type="AlphaFoldDB" id="A0A176W826"/>
<name>A0A176W826_MARPO</name>